<dbReference type="InterPro" id="IPR015927">
    <property type="entry name" value="Peptidase_S24_S26A/B/C"/>
</dbReference>
<feature type="domain" description="HTH cro/C1-type" evidence="2">
    <location>
        <begin position="8"/>
        <end position="62"/>
    </location>
</feature>
<dbReference type="Pfam" id="PF00717">
    <property type="entry name" value="Peptidase_S24"/>
    <property type="match status" value="1"/>
</dbReference>
<name>A0A0L6JXH6_9FIRM</name>
<dbReference type="SUPFAM" id="SSF47413">
    <property type="entry name" value="lambda repressor-like DNA-binding domains"/>
    <property type="match status" value="1"/>
</dbReference>
<dbReference type="Gene3D" id="1.10.260.40">
    <property type="entry name" value="lambda repressor-like DNA-binding domains"/>
    <property type="match status" value="1"/>
</dbReference>
<dbReference type="PROSITE" id="PS50943">
    <property type="entry name" value="HTH_CROC1"/>
    <property type="match status" value="1"/>
</dbReference>
<reference evidence="4" key="1">
    <citation type="submission" date="2015-07" db="EMBL/GenBank/DDBJ databases">
        <title>Near-Complete Genome Sequence of the Cellulolytic Bacterium Bacteroides (Pseudobacteroides) cellulosolvens ATCC 35603.</title>
        <authorList>
            <person name="Dassa B."/>
            <person name="Utturkar S.M."/>
            <person name="Klingeman D.M."/>
            <person name="Hurt R.A."/>
            <person name="Keller M."/>
            <person name="Xu J."/>
            <person name="Reddy Y.H.K."/>
            <person name="Borovok I."/>
            <person name="Grinberg I.R."/>
            <person name="Lamed R."/>
            <person name="Zhivin O."/>
            <person name="Bayer E.A."/>
            <person name="Brown S.D."/>
        </authorList>
    </citation>
    <scope>NUCLEOTIDE SEQUENCE [LARGE SCALE GENOMIC DNA]</scope>
    <source>
        <strain evidence="4">DSM 2933</strain>
    </source>
</reference>
<evidence type="ECO:0000313" key="3">
    <source>
        <dbReference type="EMBL" id="KNY30449.1"/>
    </source>
</evidence>
<gene>
    <name evidence="3" type="ORF">Bccel_5729</name>
</gene>
<dbReference type="AlphaFoldDB" id="A0A0L6JXH6"/>
<dbReference type="PANTHER" id="PTHR46558">
    <property type="entry name" value="TRACRIPTIONAL REGULATORY PROTEIN-RELATED-RELATED"/>
    <property type="match status" value="1"/>
</dbReference>
<dbReference type="SMART" id="SM00530">
    <property type="entry name" value="HTH_XRE"/>
    <property type="match status" value="1"/>
</dbReference>
<proteinExistence type="predicted"/>
<keyword evidence="1" id="KW-0238">DNA-binding</keyword>
<evidence type="ECO:0000313" key="4">
    <source>
        <dbReference type="Proteomes" id="UP000036923"/>
    </source>
</evidence>
<dbReference type="InterPro" id="IPR001387">
    <property type="entry name" value="Cro/C1-type_HTH"/>
</dbReference>
<comment type="caution">
    <text evidence="3">The sequence shown here is derived from an EMBL/GenBank/DDBJ whole genome shotgun (WGS) entry which is preliminary data.</text>
</comment>
<dbReference type="CDD" id="cd00093">
    <property type="entry name" value="HTH_XRE"/>
    <property type="match status" value="1"/>
</dbReference>
<dbReference type="Pfam" id="PF01381">
    <property type="entry name" value="HTH_3"/>
    <property type="match status" value="1"/>
</dbReference>
<keyword evidence="4" id="KW-1185">Reference proteome</keyword>
<dbReference type="Proteomes" id="UP000036923">
    <property type="component" value="Unassembled WGS sequence"/>
</dbReference>
<dbReference type="STRING" id="398512.Bccel_5729"/>
<evidence type="ECO:0000259" key="2">
    <source>
        <dbReference type="PROSITE" id="PS50943"/>
    </source>
</evidence>
<dbReference type="SUPFAM" id="SSF51306">
    <property type="entry name" value="LexA/Signal peptidase"/>
    <property type="match status" value="1"/>
</dbReference>
<dbReference type="Gene3D" id="2.10.109.10">
    <property type="entry name" value="Umud Fragment, subunit A"/>
    <property type="match status" value="1"/>
</dbReference>
<dbReference type="EMBL" id="LGTC01000001">
    <property type="protein sequence ID" value="KNY30449.1"/>
    <property type="molecule type" value="Genomic_DNA"/>
</dbReference>
<dbReference type="InterPro" id="IPR010982">
    <property type="entry name" value="Lambda_DNA-bd_dom_sf"/>
</dbReference>
<dbReference type="OrthoDB" id="14949at2"/>
<dbReference type="RefSeq" id="WP_036940129.1">
    <property type="nucleotide sequence ID" value="NZ_JQKC01000010.1"/>
</dbReference>
<accession>A0A0L6JXH6</accession>
<protein>
    <submittedName>
        <fullName evidence="3">Transcriptional regulator, XRE family</fullName>
    </submittedName>
</protein>
<evidence type="ECO:0000256" key="1">
    <source>
        <dbReference type="ARBA" id="ARBA00023125"/>
    </source>
</evidence>
<dbReference type="GO" id="GO:0003677">
    <property type="term" value="F:DNA binding"/>
    <property type="evidence" value="ECO:0007669"/>
    <property type="project" value="UniProtKB-KW"/>
</dbReference>
<dbReference type="InterPro" id="IPR036286">
    <property type="entry name" value="LexA/Signal_pep-like_sf"/>
</dbReference>
<dbReference type="eggNOG" id="COG1813">
    <property type="taxonomic scope" value="Bacteria"/>
</dbReference>
<organism evidence="3 4">
    <name type="scientific">Pseudobacteroides cellulosolvens ATCC 35603 = DSM 2933</name>
    <dbReference type="NCBI Taxonomy" id="398512"/>
    <lineage>
        <taxon>Bacteria</taxon>
        <taxon>Bacillati</taxon>
        <taxon>Bacillota</taxon>
        <taxon>Clostridia</taxon>
        <taxon>Eubacteriales</taxon>
        <taxon>Oscillospiraceae</taxon>
        <taxon>Pseudobacteroides</taxon>
    </lineage>
</organism>
<sequence>MSRLGNEISRLRKEVGMTHKQLAKIVGVSKAFIIDVESGKKILSEDLVNKISKALRKEIGKVDLYDDEKYNKPEPDPKVVRIVEKPVQDVWNDALAGVLAAVPVYNYKMDKALNTKKMPIISNKVEGYPKDKVFYLSVEDDDMAGFRIGKGDVALCHSTHEFEKDGIYFVEINDRRVVRQIKSIDASKFLVVSNRGSLITTTLFKKDVKVLAKLIKLEIVF</sequence>
<dbReference type="PANTHER" id="PTHR46558:SF3">
    <property type="entry name" value="TRANSCRIPTIONAL REGULATOR"/>
    <property type="match status" value="1"/>
</dbReference>